<evidence type="ECO:0000256" key="3">
    <source>
        <dbReference type="ARBA" id="ARBA00004406"/>
    </source>
</evidence>
<dbReference type="Pfam" id="PF00067">
    <property type="entry name" value="p450"/>
    <property type="match status" value="1"/>
</dbReference>
<dbReference type="FunFam" id="1.10.630.10:FF:000042">
    <property type="entry name" value="Cytochrome P450"/>
    <property type="match status" value="1"/>
</dbReference>
<dbReference type="CDD" id="cd11056">
    <property type="entry name" value="CYP6-like"/>
    <property type="match status" value="1"/>
</dbReference>
<dbReference type="GO" id="GO:0004497">
    <property type="term" value="F:monooxygenase activity"/>
    <property type="evidence" value="ECO:0007669"/>
    <property type="project" value="UniProtKB-KW"/>
</dbReference>
<keyword evidence="10 13" id="KW-0408">Iron</keyword>
<keyword evidence="6 13" id="KW-0479">Metal-binding</keyword>
<keyword evidence="8" id="KW-0492">Microsome</keyword>
<evidence type="ECO:0000256" key="1">
    <source>
        <dbReference type="ARBA" id="ARBA00001971"/>
    </source>
</evidence>
<evidence type="ECO:0000256" key="13">
    <source>
        <dbReference type="PIRSR" id="PIRSR602401-1"/>
    </source>
</evidence>
<dbReference type="EMBL" id="JALNTZ010000004">
    <property type="protein sequence ID" value="KAJ3654762.1"/>
    <property type="molecule type" value="Genomic_DNA"/>
</dbReference>
<proteinExistence type="inferred from homology"/>
<evidence type="ECO:0000256" key="5">
    <source>
        <dbReference type="ARBA" id="ARBA00022617"/>
    </source>
</evidence>
<comment type="caution">
    <text evidence="15">The sequence shown here is derived from an EMBL/GenBank/DDBJ whole genome shotgun (WGS) entry which is preliminary data.</text>
</comment>
<evidence type="ECO:0000256" key="10">
    <source>
        <dbReference type="ARBA" id="ARBA00023004"/>
    </source>
</evidence>
<dbReference type="PRINTS" id="PR00385">
    <property type="entry name" value="P450"/>
</dbReference>
<dbReference type="SUPFAM" id="SSF48264">
    <property type="entry name" value="Cytochrome P450"/>
    <property type="match status" value="1"/>
</dbReference>
<dbReference type="PRINTS" id="PR00463">
    <property type="entry name" value="EP450I"/>
</dbReference>
<evidence type="ECO:0000256" key="2">
    <source>
        <dbReference type="ARBA" id="ARBA00004174"/>
    </source>
</evidence>
<feature type="binding site" description="axial binding residue" evidence="13">
    <location>
        <position position="445"/>
    </location>
    <ligand>
        <name>heme</name>
        <dbReference type="ChEBI" id="CHEBI:30413"/>
    </ligand>
    <ligandPart>
        <name>Fe</name>
        <dbReference type="ChEBI" id="CHEBI:18248"/>
    </ligandPart>
</feature>
<name>A0AA38IIP5_9CUCU</name>
<dbReference type="PANTHER" id="PTHR24292:SF45">
    <property type="entry name" value="CYTOCHROME P450 6G1-RELATED"/>
    <property type="match status" value="1"/>
</dbReference>
<comment type="subcellular location">
    <subcellularLocation>
        <location evidence="3">Endoplasmic reticulum membrane</location>
        <topology evidence="3">Peripheral membrane protein</topology>
    </subcellularLocation>
    <subcellularLocation>
        <location evidence="2">Microsome membrane</location>
        <topology evidence="2">Peripheral membrane protein</topology>
    </subcellularLocation>
</comment>
<dbReference type="InterPro" id="IPR036396">
    <property type="entry name" value="Cyt_P450_sf"/>
</dbReference>
<evidence type="ECO:0000256" key="14">
    <source>
        <dbReference type="RuleBase" id="RU000461"/>
    </source>
</evidence>
<accession>A0AA38IIP5</accession>
<evidence type="ECO:0000256" key="4">
    <source>
        <dbReference type="ARBA" id="ARBA00010617"/>
    </source>
</evidence>
<dbReference type="Proteomes" id="UP001168821">
    <property type="component" value="Unassembled WGS sequence"/>
</dbReference>
<evidence type="ECO:0000256" key="11">
    <source>
        <dbReference type="ARBA" id="ARBA00023033"/>
    </source>
</evidence>
<keyword evidence="16" id="KW-1185">Reference proteome</keyword>
<evidence type="ECO:0000256" key="6">
    <source>
        <dbReference type="ARBA" id="ARBA00022723"/>
    </source>
</evidence>
<comment type="similarity">
    <text evidence="4 14">Belongs to the cytochrome P450 family.</text>
</comment>
<keyword evidence="5 13" id="KW-0349">Heme</keyword>
<dbReference type="PANTHER" id="PTHR24292">
    <property type="entry name" value="CYTOCHROME P450"/>
    <property type="match status" value="1"/>
</dbReference>
<keyword evidence="9 14" id="KW-0560">Oxidoreductase</keyword>
<dbReference type="GO" id="GO:0005506">
    <property type="term" value="F:iron ion binding"/>
    <property type="evidence" value="ECO:0007669"/>
    <property type="project" value="InterPro"/>
</dbReference>
<dbReference type="InterPro" id="IPR002401">
    <property type="entry name" value="Cyt_P450_E_grp-I"/>
</dbReference>
<organism evidence="15 16">
    <name type="scientific">Zophobas morio</name>
    <dbReference type="NCBI Taxonomy" id="2755281"/>
    <lineage>
        <taxon>Eukaryota</taxon>
        <taxon>Metazoa</taxon>
        <taxon>Ecdysozoa</taxon>
        <taxon>Arthropoda</taxon>
        <taxon>Hexapoda</taxon>
        <taxon>Insecta</taxon>
        <taxon>Pterygota</taxon>
        <taxon>Neoptera</taxon>
        <taxon>Endopterygota</taxon>
        <taxon>Coleoptera</taxon>
        <taxon>Polyphaga</taxon>
        <taxon>Cucujiformia</taxon>
        <taxon>Tenebrionidae</taxon>
        <taxon>Zophobas</taxon>
    </lineage>
</organism>
<evidence type="ECO:0000256" key="7">
    <source>
        <dbReference type="ARBA" id="ARBA00022824"/>
    </source>
</evidence>
<gene>
    <name evidence="15" type="ORF">Zmor_013929</name>
</gene>
<evidence type="ECO:0000256" key="12">
    <source>
        <dbReference type="ARBA" id="ARBA00023136"/>
    </source>
</evidence>
<evidence type="ECO:0008006" key="17">
    <source>
        <dbReference type="Google" id="ProtNLM"/>
    </source>
</evidence>
<keyword evidence="11 14" id="KW-0503">Monooxygenase</keyword>
<comment type="cofactor">
    <cofactor evidence="1 13">
        <name>heme</name>
        <dbReference type="ChEBI" id="CHEBI:30413"/>
    </cofactor>
</comment>
<sequence length="505" mass="58474">MLLTSYLPVDTVILLSVLIFLTYKYLSRNFKHWEKRNVSFIKPSPFFGNFREISLFRTTIGEHLAKLYNQTKEPFFGIFVFDKPHLIIRSPELVKAILVRDFNNFDDRNVASAPHDLLVSNMLFLNKNPEWKTIRVKMTPVFTTGKLKGMLPLINEVGETMKKYIENIIPHVSVEAKEICAKYSTDVIAKCAFAINANCFKRDDAEFRKIGRLIFDFRWATAIQQTSYFFLPGLVKLFRLNFMDARASNFLRDTFWQAIKLRQGRMQKANDVIDAIIDMKENEEFCKSNNFEGDKVVAQAAQFFVAGFETTSSTMGFTLYELCLHPGIQQRLRKEIKTCLQQHGGFTYEAIQSMKYLHMCVCETLRKYPVLPFLDRRCKEDYQIPDSNVVIEKGTPVFIPMFGLHYDEKYFPDPQKYDPERFSDENIKKVTPFSYIPFGEGPRNCIGERFGMLGTKLGLIHILSEFEVEKTHDTPEPLQFEAKSLVLASKVGLPMKFRKSFTSAA</sequence>
<dbReference type="GO" id="GO:0005789">
    <property type="term" value="C:endoplasmic reticulum membrane"/>
    <property type="evidence" value="ECO:0007669"/>
    <property type="project" value="UniProtKB-SubCell"/>
</dbReference>
<dbReference type="InterPro" id="IPR017972">
    <property type="entry name" value="Cyt_P450_CS"/>
</dbReference>
<dbReference type="AlphaFoldDB" id="A0AA38IIP5"/>
<evidence type="ECO:0000313" key="15">
    <source>
        <dbReference type="EMBL" id="KAJ3654762.1"/>
    </source>
</evidence>
<dbReference type="GO" id="GO:0016705">
    <property type="term" value="F:oxidoreductase activity, acting on paired donors, with incorporation or reduction of molecular oxygen"/>
    <property type="evidence" value="ECO:0007669"/>
    <property type="project" value="InterPro"/>
</dbReference>
<dbReference type="Gene3D" id="1.10.630.10">
    <property type="entry name" value="Cytochrome P450"/>
    <property type="match status" value="1"/>
</dbReference>
<keyword evidence="12" id="KW-0472">Membrane</keyword>
<dbReference type="PROSITE" id="PS00086">
    <property type="entry name" value="CYTOCHROME_P450"/>
    <property type="match status" value="1"/>
</dbReference>
<evidence type="ECO:0000313" key="16">
    <source>
        <dbReference type="Proteomes" id="UP001168821"/>
    </source>
</evidence>
<dbReference type="GO" id="GO:0020037">
    <property type="term" value="F:heme binding"/>
    <property type="evidence" value="ECO:0007669"/>
    <property type="project" value="InterPro"/>
</dbReference>
<evidence type="ECO:0000256" key="9">
    <source>
        <dbReference type="ARBA" id="ARBA00023002"/>
    </source>
</evidence>
<dbReference type="InterPro" id="IPR001128">
    <property type="entry name" value="Cyt_P450"/>
</dbReference>
<keyword evidence="7" id="KW-0256">Endoplasmic reticulum</keyword>
<evidence type="ECO:0000256" key="8">
    <source>
        <dbReference type="ARBA" id="ARBA00022848"/>
    </source>
</evidence>
<protein>
    <recommendedName>
        <fullName evidence="17">Cytochrome P450</fullName>
    </recommendedName>
</protein>
<reference evidence="15" key="1">
    <citation type="journal article" date="2023" name="G3 (Bethesda)">
        <title>Whole genome assemblies of Zophobas morio and Tenebrio molitor.</title>
        <authorList>
            <person name="Kaur S."/>
            <person name="Stinson S.A."/>
            <person name="diCenzo G.C."/>
        </authorList>
    </citation>
    <scope>NUCLEOTIDE SEQUENCE</scope>
    <source>
        <strain evidence="15">QUZm001</strain>
    </source>
</reference>
<dbReference type="InterPro" id="IPR050476">
    <property type="entry name" value="Insect_CytP450_Detox"/>
</dbReference>